<proteinExistence type="predicted"/>
<accession>Q12WC1</accession>
<evidence type="ECO:0000256" key="2">
    <source>
        <dbReference type="ARBA" id="ARBA00022723"/>
    </source>
</evidence>
<keyword evidence="3" id="KW-0418">Kinase</keyword>
<dbReference type="Proteomes" id="UP000001979">
    <property type="component" value="Chromosome"/>
</dbReference>
<dbReference type="Gene3D" id="3.40.1190.20">
    <property type="match status" value="1"/>
</dbReference>
<dbReference type="OrthoDB" id="85200at2157"/>
<keyword evidence="4" id="KW-0460">Magnesium</keyword>
<dbReference type="HOGENOM" id="CLU_2839363_0_0_2"/>
<keyword evidence="1" id="KW-0808">Transferase</keyword>
<dbReference type="STRING" id="259564.Mbur_1337"/>
<evidence type="ECO:0000313" key="6">
    <source>
        <dbReference type="EMBL" id="ABE52255.1"/>
    </source>
</evidence>
<keyword evidence="7" id="KW-1185">Reference proteome</keyword>
<dbReference type="GO" id="GO:0046872">
    <property type="term" value="F:metal ion binding"/>
    <property type="evidence" value="ECO:0007669"/>
    <property type="project" value="UniProtKB-KW"/>
</dbReference>
<evidence type="ECO:0000256" key="4">
    <source>
        <dbReference type="ARBA" id="ARBA00022842"/>
    </source>
</evidence>
<organism evidence="6 7">
    <name type="scientific">Methanococcoides burtonii (strain DSM 6242 / NBRC 107633 / OCM 468 / ACE-M)</name>
    <dbReference type="NCBI Taxonomy" id="259564"/>
    <lineage>
        <taxon>Archaea</taxon>
        <taxon>Methanobacteriati</taxon>
        <taxon>Methanobacteriota</taxon>
        <taxon>Stenosarchaea group</taxon>
        <taxon>Methanomicrobia</taxon>
        <taxon>Methanosarcinales</taxon>
        <taxon>Methanosarcinaceae</taxon>
        <taxon>Methanococcoides</taxon>
    </lineage>
</organism>
<evidence type="ECO:0000313" key="7">
    <source>
        <dbReference type="Proteomes" id="UP000001979"/>
    </source>
</evidence>
<evidence type="ECO:0000256" key="5">
    <source>
        <dbReference type="ARBA" id="ARBA00023152"/>
    </source>
</evidence>
<keyword evidence="5" id="KW-0324">Glycolysis</keyword>
<dbReference type="AlphaFoldDB" id="Q12WC1"/>
<gene>
    <name evidence="6" type="ordered locus">Mbur_1337</name>
</gene>
<dbReference type="InterPro" id="IPR029056">
    <property type="entry name" value="Ribokinase-like"/>
</dbReference>
<dbReference type="EMBL" id="CP000300">
    <property type="protein sequence ID" value="ABE52255.1"/>
    <property type="molecule type" value="Genomic_DNA"/>
</dbReference>
<dbReference type="KEGG" id="mbu:Mbur_1337"/>
<dbReference type="InterPro" id="IPR007666">
    <property type="entry name" value="ADP_PFK/GK"/>
</dbReference>
<dbReference type="SUPFAM" id="SSF53613">
    <property type="entry name" value="Ribokinase-like"/>
    <property type="match status" value="1"/>
</dbReference>
<dbReference type="Pfam" id="PF04587">
    <property type="entry name" value="ADP_PFK_GK"/>
    <property type="match status" value="1"/>
</dbReference>
<sequence>MGSVQDLLDGDVVQMGSEVGLCGKYGCLNVCILPTLLCDDPISTVGLGDTVMSAAFLRWVELLNS</sequence>
<keyword evidence="2" id="KW-0479">Metal-binding</keyword>
<reference evidence="7" key="1">
    <citation type="journal article" date="2009" name="ISME J.">
        <title>The genome sequence of the psychrophilic archaeon, Methanococcoides burtonii: the role of genome evolution in cold adaptation.</title>
        <authorList>
            <person name="Allen M.A."/>
            <person name="Lauro F.M."/>
            <person name="Williams T.J."/>
            <person name="Burg D."/>
            <person name="Siddiqui K.S."/>
            <person name="De Francisci D."/>
            <person name="Chong K.W."/>
            <person name="Pilak O."/>
            <person name="Chew H.H."/>
            <person name="De Maere M.Z."/>
            <person name="Ting L."/>
            <person name="Katrib M."/>
            <person name="Ng C."/>
            <person name="Sowers K.R."/>
            <person name="Galperin M.Y."/>
            <person name="Anderson I.J."/>
            <person name="Ivanova N."/>
            <person name="Dalin E."/>
            <person name="Martinez M."/>
            <person name="Lapidus A."/>
            <person name="Hauser L."/>
            <person name="Land M."/>
            <person name="Thomas T."/>
            <person name="Cavicchioli R."/>
        </authorList>
    </citation>
    <scope>NUCLEOTIDE SEQUENCE [LARGE SCALE GENOMIC DNA]</scope>
    <source>
        <strain evidence="7">DSM 6242 / NBRC 107633 / OCM 468 / ACE-M</strain>
    </source>
</reference>
<dbReference type="GO" id="GO:0006096">
    <property type="term" value="P:glycolytic process"/>
    <property type="evidence" value="ECO:0007669"/>
    <property type="project" value="UniProtKB-KW"/>
</dbReference>
<protein>
    <submittedName>
        <fullName evidence="6">Uncharacterized protein</fullName>
    </submittedName>
</protein>
<dbReference type="GO" id="GO:0016773">
    <property type="term" value="F:phosphotransferase activity, alcohol group as acceptor"/>
    <property type="evidence" value="ECO:0007669"/>
    <property type="project" value="InterPro"/>
</dbReference>
<dbReference type="GO" id="GO:0016301">
    <property type="term" value="F:kinase activity"/>
    <property type="evidence" value="ECO:0007669"/>
    <property type="project" value="UniProtKB-KW"/>
</dbReference>
<dbReference type="PROSITE" id="PS51255">
    <property type="entry name" value="ADPK"/>
    <property type="match status" value="1"/>
</dbReference>
<evidence type="ECO:0000256" key="3">
    <source>
        <dbReference type="ARBA" id="ARBA00022777"/>
    </source>
</evidence>
<evidence type="ECO:0000256" key="1">
    <source>
        <dbReference type="ARBA" id="ARBA00022679"/>
    </source>
</evidence>
<name>Q12WC1_METBU</name>